<accession>A0A5N7MSR5</accession>
<evidence type="ECO:0000313" key="5">
    <source>
        <dbReference type="EMBL" id="MPR30035.1"/>
    </source>
</evidence>
<organism evidence="5 6">
    <name type="scientific">Microvirga tunisiensis</name>
    <dbReference type="NCBI Taxonomy" id="2108360"/>
    <lineage>
        <taxon>Bacteria</taxon>
        <taxon>Pseudomonadati</taxon>
        <taxon>Pseudomonadota</taxon>
        <taxon>Alphaproteobacteria</taxon>
        <taxon>Hyphomicrobiales</taxon>
        <taxon>Methylobacteriaceae</taxon>
        <taxon>Microvirga</taxon>
    </lineage>
</organism>
<dbReference type="RefSeq" id="WP_152716899.1">
    <property type="nucleotide sequence ID" value="NZ_VOSJ01000327.1"/>
</dbReference>
<evidence type="ECO:0000259" key="4">
    <source>
        <dbReference type="Pfam" id="PF16254"/>
    </source>
</evidence>
<dbReference type="Gene3D" id="3.50.30.90">
    <property type="match status" value="1"/>
</dbReference>
<evidence type="ECO:0000259" key="2">
    <source>
        <dbReference type="Pfam" id="PF09940"/>
    </source>
</evidence>
<feature type="binding site" evidence="1">
    <location>
        <position position="326"/>
    </location>
    <ligand>
        <name>Zn(2+)</name>
        <dbReference type="ChEBI" id="CHEBI:29105"/>
    </ligand>
</feature>
<feature type="binding site" evidence="1">
    <location>
        <position position="196"/>
    </location>
    <ligand>
        <name>Zn(2+)</name>
        <dbReference type="ChEBI" id="CHEBI:29105"/>
    </ligand>
</feature>
<comment type="caution">
    <text evidence="5">The sequence shown here is derived from an EMBL/GenBank/DDBJ whole genome shotgun (WGS) entry which is preliminary data.</text>
</comment>
<dbReference type="InterPro" id="IPR032622">
    <property type="entry name" value="UCP01524_HTH"/>
</dbReference>
<dbReference type="Pfam" id="PF09940">
    <property type="entry name" value="DUF2172"/>
    <property type="match status" value="1"/>
</dbReference>
<feature type="domain" description="DUF2172" evidence="2">
    <location>
        <begin position="70"/>
        <end position="161"/>
    </location>
</feature>
<name>A0A5N7MSR5_9HYPH</name>
<dbReference type="EMBL" id="VOSK01000300">
    <property type="protein sequence ID" value="MPR30035.1"/>
    <property type="molecule type" value="Genomic_DNA"/>
</dbReference>
<reference evidence="5 6" key="1">
    <citation type="journal article" date="2019" name="Syst. Appl. Microbiol.">
        <title>Microvirga tunisiensis sp. nov., a root nodule symbiotic bacterium isolated from Lupinus micranthus and L. luteus grown in Northern Tunisia.</title>
        <authorList>
            <person name="Msaddak A."/>
            <person name="Rejili M."/>
            <person name="Duran D."/>
            <person name="Mars M."/>
            <person name="Palacios J.M."/>
            <person name="Ruiz-Argueso T."/>
            <person name="Rey L."/>
            <person name="Imperial J."/>
        </authorList>
    </citation>
    <scope>NUCLEOTIDE SEQUENCE [LARGE SCALE GENOMIC DNA]</scope>
    <source>
        <strain evidence="5 6">Lmie10</strain>
    </source>
</reference>
<proteinExistence type="predicted"/>
<feature type="domain" description="UCP01524 winged helix-turn-helix" evidence="3">
    <location>
        <begin position="360"/>
        <end position="435"/>
    </location>
</feature>
<dbReference type="InterPro" id="IPR012353">
    <property type="entry name" value="UCP015244"/>
</dbReference>
<keyword evidence="6" id="KW-1185">Reference proteome</keyword>
<dbReference type="Proteomes" id="UP000403266">
    <property type="component" value="Unassembled WGS sequence"/>
</dbReference>
<keyword evidence="1" id="KW-0862">Zinc</keyword>
<dbReference type="PIRSF" id="PIRSF015244">
    <property type="entry name" value="UCP015244"/>
    <property type="match status" value="1"/>
</dbReference>
<evidence type="ECO:0000256" key="1">
    <source>
        <dbReference type="PIRSR" id="PIRSR015244-50"/>
    </source>
</evidence>
<dbReference type="InterPro" id="IPR032589">
    <property type="entry name" value="DUF4910"/>
</dbReference>
<dbReference type="InterPro" id="IPR032610">
    <property type="entry name" value="DUF2172"/>
</dbReference>
<dbReference type="Gene3D" id="1.10.10.10">
    <property type="entry name" value="Winged helix-like DNA-binding domain superfamily/Winged helix DNA-binding domain"/>
    <property type="match status" value="1"/>
</dbReference>
<dbReference type="GO" id="GO:0046872">
    <property type="term" value="F:metal ion binding"/>
    <property type="evidence" value="ECO:0007669"/>
    <property type="project" value="UniProtKB-KW"/>
</dbReference>
<dbReference type="SUPFAM" id="SSF53187">
    <property type="entry name" value="Zn-dependent exopeptidases"/>
    <property type="match status" value="1"/>
</dbReference>
<evidence type="ECO:0000313" key="6">
    <source>
        <dbReference type="Proteomes" id="UP000403266"/>
    </source>
</evidence>
<dbReference type="Pfam" id="PF16221">
    <property type="entry name" value="HTH_47"/>
    <property type="match status" value="1"/>
</dbReference>
<evidence type="ECO:0000259" key="3">
    <source>
        <dbReference type="Pfam" id="PF16221"/>
    </source>
</evidence>
<dbReference type="AlphaFoldDB" id="A0A5N7MSR5"/>
<dbReference type="Pfam" id="PF16254">
    <property type="entry name" value="DUF4910"/>
    <property type="match status" value="1"/>
</dbReference>
<gene>
    <name evidence="5" type="ORF">FS320_34515</name>
</gene>
<dbReference type="OrthoDB" id="9765654at2"/>
<sequence>MNRSFSPPQSGADVPPFDLHAFVRQVFPYPRSITGDGVRATIRAIAEHVPVTIVEVPSGIPVLDWTVPDEWNIRSATISKLSGEVLVDFRGNTLHVVGYSEPVHRIVSREELAQHVHTLQDQPDVIPYRTGYYARDWGFCLSHNHWMTMNDDAYRVTIDSSRGPGSLTYGELFLPGSTPDEILISVHVCHPSLANDNLSGIAVATALAVREMTRAERRLGVRFLFLPATIGAITWLARNEEQTSQIRAGLVLTCVGDEGAFHYKQSRSGSTIDQAVAHVLGHAGVPFEILPFSPYGYDERQYGSPGFDLPIGCFMRSVHGTFPEYHTSLDNCEFVKAKALDESYRMVAQVLDLLQGNICFRRVDGRGEPQLGRRGLYRAIAGQREGGGSTQSDLLWFLNLADGRHSVLDIAERSRIPFSRIQHAAYRAYEANLVVMEDP</sequence>
<dbReference type="Gene3D" id="3.40.630.10">
    <property type="entry name" value="Zn peptidases"/>
    <property type="match status" value="1"/>
</dbReference>
<feature type="domain" description="DUF4910" evidence="4">
    <location>
        <begin position="20"/>
        <end position="357"/>
    </location>
</feature>
<dbReference type="InterPro" id="IPR036388">
    <property type="entry name" value="WH-like_DNA-bd_sf"/>
</dbReference>
<comment type="cofactor">
    <cofactor evidence="1">
        <name>Zn(2+)</name>
        <dbReference type="ChEBI" id="CHEBI:29105"/>
    </cofactor>
    <text evidence="1">Binds 1 zinc ion per subunit.</text>
</comment>
<keyword evidence="1" id="KW-0479">Metal-binding</keyword>
<protein>
    <submittedName>
        <fullName evidence="5">DUF4910 domain-containing protein</fullName>
    </submittedName>
</protein>
<feature type="binding site" evidence="1">
    <location>
        <position position="190"/>
    </location>
    <ligand>
        <name>Zn(2+)</name>
        <dbReference type="ChEBI" id="CHEBI:29105"/>
    </ligand>
</feature>